<feature type="transmembrane region" description="Helical" evidence="6">
    <location>
        <begin position="65"/>
        <end position="87"/>
    </location>
</feature>
<dbReference type="EMBL" id="BAAALD010000012">
    <property type="protein sequence ID" value="GAA1077341.1"/>
    <property type="molecule type" value="Genomic_DNA"/>
</dbReference>
<feature type="transmembrane region" description="Helical" evidence="6">
    <location>
        <begin position="219"/>
        <end position="240"/>
    </location>
</feature>
<keyword evidence="5 6" id="KW-0472">Membrane</keyword>
<keyword evidence="10" id="KW-1185">Reference proteome</keyword>
<keyword evidence="2" id="KW-1003">Cell membrane</keyword>
<keyword evidence="4 6" id="KW-1133">Transmembrane helix</keyword>
<proteinExistence type="predicted"/>
<feature type="domain" description="Lysyl-tRNA synthetase N-terminal transmembrane region" evidence="8">
    <location>
        <begin position="27"/>
        <end position="233"/>
    </location>
</feature>
<evidence type="ECO:0000256" key="3">
    <source>
        <dbReference type="ARBA" id="ARBA00022692"/>
    </source>
</evidence>
<evidence type="ECO:0000256" key="5">
    <source>
        <dbReference type="ARBA" id="ARBA00023136"/>
    </source>
</evidence>
<feature type="domain" description="Phosphatidylglycerol lysyltransferase C-terminal" evidence="7">
    <location>
        <begin position="258"/>
        <end position="556"/>
    </location>
</feature>
<comment type="subcellular location">
    <subcellularLocation>
        <location evidence="1">Cell membrane</location>
        <topology evidence="1">Multi-pass membrane protein</topology>
    </subcellularLocation>
</comment>
<organism evidence="9 10">
    <name type="scientific">Kitasatospora arboriphila</name>
    <dbReference type="NCBI Taxonomy" id="258052"/>
    <lineage>
        <taxon>Bacteria</taxon>
        <taxon>Bacillati</taxon>
        <taxon>Actinomycetota</taxon>
        <taxon>Actinomycetes</taxon>
        <taxon>Kitasatosporales</taxon>
        <taxon>Streptomycetaceae</taxon>
        <taxon>Kitasatospora</taxon>
    </lineage>
</organism>
<protein>
    <submittedName>
        <fullName evidence="9">Phosphatidylglycerol lysyltransferase domain-containing protein</fullName>
    </submittedName>
</protein>
<feature type="transmembrane region" description="Helical" evidence="6">
    <location>
        <begin position="94"/>
        <end position="116"/>
    </location>
</feature>
<dbReference type="RefSeq" id="WP_425555110.1">
    <property type="nucleotide sequence ID" value="NZ_BAAALD010000012.1"/>
</dbReference>
<dbReference type="Pfam" id="PF09924">
    <property type="entry name" value="LPG_synthase_C"/>
    <property type="match status" value="1"/>
</dbReference>
<dbReference type="PANTHER" id="PTHR34697:SF2">
    <property type="entry name" value="PHOSPHATIDYLGLYCEROL LYSYLTRANSFERASE"/>
    <property type="match status" value="1"/>
</dbReference>
<reference evidence="10" key="1">
    <citation type="journal article" date="2019" name="Int. J. Syst. Evol. Microbiol.">
        <title>The Global Catalogue of Microorganisms (GCM) 10K type strain sequencing project: providing services to taxonomists for standard genome sequencing and annotation.</title>
        <authorList>
            <consortium name="The Broad Institute Genomics Platform"/>
            <consortium name="The Broad Institute Genome Sequencing Center for Infectious Disease"/>
            <person name="Wu L."/>
            <person name="Ma J."/>
        </authorList>
    </citation>
    <scope>NUCLEOTIDE SEQUENCE [LARGE SCALE GENOMIC DNA]</scope>
    <source>
        <strain evidence="10">JCM 13002</strain>
    </source>
</reference>
<evidence type="ECO:0000259" key="8">
    <source>
        <dbReference type="Pfam" id="PF16995"/>
    </source>
</evidence>
<gene>
    <name evidence="9" type="ORF">GCM10009663_18890</name>
</gene>
<dbReference type="InterPro" id="IPR051211">
    <property type="entry name" value="PG_lysyltransferase"/>
</dbReference>
<comment type="caution">
    <text evidence="9">The sequence shown here is derived from an EMBL/GenBank/DDBJ whole genome shotgun (WGS) entry which is preliminary data.</text>
</comment>
<evidence type="ECO:0000256" key="6">
    <source>
        <dbReference type="SAM" id="Phobius"/>
    </source>
</evidence>
<dbReference type="InterPro" id="IPR031553">
    <property type="entry name" value="tRNA-synt_2_TM"/>
</dbReference>
<evidence type="ECO:0000256" key="1">
    <source>
        <dbReference type="ARBA" id="ARBA00004651"/>
    </source>
</evidence>
<accession>A0ABP4E139</accession>
<name>A0ABP4E139_9ACTN</name>
<evidence type="ECO:0000259" key="7">
    <source>
        <dbReference type="Pfam" id="PF09924"/>
    </source>
</evidence>
<feature type="transmembrane region" description="Helical" evidence="6">
    <location>
        <begin position="160"/>
        <end position="181"/>
    </location>
</feature>
<evidence type="ECO:0000256" key="2">
    <source>
        <dbReference type="ARBA" id="ARBA00022475"/>
    </source>
</evidence>
<dbReference type="Pfam" id="PF16995">
    <property type="entry name" value="tRNA-synt_2_TM"/>
    <property type="match status" value="1"/>
</dbReference>
<sequence length="609" mass="67509">MSTVKPAPTAVPAHVGSPSGLLARWRPRAAATTVWYLRLLALLNLVAVLAVPFRDQVQEHNEGEYFTPYLLTAGLTTVLLSLFLAVAMRRRKRAAWIFNAVVSGLFSVLYLLLMLVPDSPFADHPMNWFSTVLTVGFFLTLLVGRREFTSKGDRSNPKTGVATFIGGLLFGGVVGATLVQLTNAVHGAEFGTRFGYAVARMVTITPSGRLADEISVPTWVNAFINAMGAVLFLLVLYLAFRSPRGQELLTAEDEVRLRELLERQGERDSLGYFALRRDKAVIFSPSGKAAVAYRVLGGVSLASGDPIGDPEAWPGAIDAWLEEAREHAWVPAVMGASEEAGVIYARHGLDALELGDEAIVEVDEFSLDGRAMRVVRQAYNRVKRAGYTVRIRRHEDIPDEEMAELLDKADHWRDGQTERGFSMALGRLGDPDDGRCVMLECHDADGELRALLSFVPWGRNGLSLDLMRRDRDSENGLMEFMVIELLQRADEVALERVSLNFAMFRSVFERGSKLGAGPVLRLWRSVLGFFSRWWQIESLYRANAKYRPIWEPRYLLFEKSSEIPRIGIASARAEGFITVPSLPVLFRRRHVRAAAQAVSGGGSAAERDG</sequence>
<dbReference type="Proteomes" id="UP001499987">
    <property type="component" value="Unassembled WGS sequence"/>
</dbReference>
<evidence type="ECO:0000313" key="9">
    <source>
        <dbReference type="EMBL" id="GAA1077341.1"/>
    </source>
</evidence>
<dbReference type="PANTHER" id="PTHR34697">
    <property type="entry name" value="PHOSPHATIDYLGLYCEROL LYSYLTRANSFERASE"/>
    <property type="match status" value="1"/>
</dbReference>
<feature type="transmembrane region" description="Helical" evidence="6">
    <location>
        <begin position="128"/>
        <end position="148"/>
    </location>
</feature>
<evidence type="ECO:0000256" key="4">
    <source>
        <dbReference type="ARBA" id="ARBA00022989"/>
    </source>
</evidence>
<dbReference type="InterPro" id="IPR024320">
    <property type="entry name" value="LPG_synthase_C"/>
</dbReference>
<feature type="transmembrane region" description="Helical" evidence="6">
    <location>
        <begin position="34"/>
        <end position="53"/>
    </location>
</feature>
<keyword evidence="3 6" id="KW-0812">Transmembrane</keyword>
<evidence type="ECO:0000313" key="10">
    <source>
        <dbReference type="Proteomes" id="UP001499987"/>
    </source>
</evidence>